<protein>
    <submittedName>
        <fullName evidence="1">Conserved uncharacterized protein</fullName>
    </submittedName>
</protein>
<dbReference type="Proteomes" id="UP000006174">
    <property type="component" value="Unassembled WGS sequence"/>
</dbReference>
<reference evidence="1 2" key="1">
    <citation type="journal article" date="2012" name="Plant Cell">
        <title>Genome comparison of barley and maize smut fungi reveals targeted loss of RNA silencing components and species-specific presence of transposable elements.</title>
        <authorList>
            <person name="Laurie J.D."/>
            <person name="Ali S."/>
            <person name="Linning R."/>
            <person name="Mannhaupt G."/>
            <person name="Wong P."/>
            <person name="Gueldener U."/>
            <person name="Muensterkoetter M."/>
            <person name="Moore R."/>
            <person name="Kahmann R."/>
            <person name="Bakkeren G."/>
            <person name="Schirawski J."/>
        </authorList>
    </citation>
    <scope>NUCLEOTIDE SEQUENCE [LARGE SCALE GENOMIC DNA]</scope>
    <source>
        <strain evidence="2">Uh4875-4</strain>
    </source>
</reference>
<organism evidence="1 2">
    <name type="scientific">Ustilago hordei</name>
    <name type="common">Barley covered smut fungus</name>
    <dbReference type="NCBI Taxonomy" id="120017"/>
    <lineage>
        <taxon>Eukaryota</taxon>
        <taxon>Fungi</taxon>
        <taxon>Dikarya</taxon>
        <taxon>Basidiomycota</taxon>
        <taxon>Ustilaginomycotina</taxon>
        <taxon>Ustilaginomycetes</taxon>
        <taxon>Ustilaginales</taxon>
        <taxon>Ustilaginaceae</taxon>
        <taxon>Ustilago</taxon>
    </lineage>
</organism>
<evidence type="ECO:0000313" key="1">
    <source>
        <dbReference type="EMBL" id="CCF50122.1"/>
    </source>
</evidence>
<gene>
    <name evidence="1" type="ORF">UHOR_07110</name>
</gene>
<name>I2FT79_USTHO</name>
<sequence length="248" mass="27561">MHSDSKEYKLLKATYDLTWDQVGSQAYDFLTRWEAHISELHAYMTEPWTLAHQYKTLKCVLPGDRNALFNLIFVLYETLIDEHTTSSVTNVLCKCYKLAADSAPAHISNTTANVDLSALRATTLINCWDRVPELAFITDLKPAPPYVPPGLIPFVFNSGTSCVMVNLEQYGKGWCDANDSITITTADGGKLPVLKIGGTISLLSLSPMTKQWEQMTYNNCLLVPGLVTNLIGTKMVMQAKGKVTFEDK</sequence>
<dbReference type="EMBL" id="CAGI01000151">
    <property type="protein sequence ID" value="CCF50122.1"/>
    <property type="molecule type" value="Genomic_DNA"/>
</dbReference>
<comment type="caution">
    <text evidence="1">The sequence shown here is derived from an EMBL/GenBank/DDBJ whole genome shotgun (WGS) entry which is preliminary data.</text>
</comment>
<dbReference type="HOGENOM" id="CLU_1120818_0_0_1"/>
<dbReference type="OrthoDB" id="2557376at2759"/>
<accession>I2FT79</accession>
<dbReference type="AlphaFoldDB" id="I2FT79"/>
<proteinExistence type="predicted"/>
<evidence type="ECO:0000313" key="2">
    <source>
        <dbReference type="Proteomes" id="UP000006174"/>
    </source>
</evidence>
<keyword evidence="2" id="KW-1185">Reference proteome</keyword>